<gene>
    <name evidence="3" type="ORF">EB796_019942</name>
</gene>
<reference evidence="3" key="1">
    <citation type="submission" date="2020-06" db="EMBL/GenBank/DDBJ databases">
        <title>Draft genome of Bugula neritina, a colonial animal packing powerful symbionts and potential medicines.</title>
        <authorList>
            <person name="Rayko M."/>
        </authorList>
    </citation>
    <scope>NUCLEOTIDE SEQUENCE [LARGE SCALE GENOMIC DNA]</scope>
    <source>
        <strain evidence="3">Kwan_BN1</strain>
    </source>
</reference>
<dbReference type="AlphaFoldDB" id="A0A7J7J6V0"/>
<dbReference type="PANTHER" id="PTHR20951">
    <property type="entry name" value="C13ORF1 PROTEIN-RELATED"/>
    <property type="match status" value="1"/>
</dbReference>
<comment type="caution">
    <text evidence="3">The sequence shown here is derived from an EMBL/GenBank/DDBJ whole genome shotgun (WGS) entry which is preliminary data.</text>
</comment>
<evidence type="ECO:0000256" key="1">
    <source>
        <dbReference type="ARBA" id="ARBA00021772"/>
    </source>
</evidence>
<dbReference type="Proteomes" id="UP000593567">
    <property type="component" value="Unassembled WGS sequence"/>
</dbReference>
<dbReference type="InterPro" id="IPR043136">
    <property type="entry name" value="B30.2/SPRY_sf"/>
</dbReference>
<dbReference type="OrthoDB" id="40953at2759"/>
<dbReference type="PANTHER" id="PTHR20951:SF2">
    <property type="entry name" value="SPRY DOMAIN-CONTAINING PROTEIN 7"/>
    <property type="match status" value="1"/>
</dbReference>
<name>A0A7J7J6V0_BUGNE</name>
<keyword evidence="4" id="KW-1185">Reference proteome</keyword>
<evidence type="ECO:0000259" key="2">
    <source>
        <dbReference type="PROSITE" id="PS50188"/>
    </source>
</evidence>
<dbReference type="SMART" id="SM00449">
    <property type="entry name" value="SPRY"/>
    <property type="match status" value="1"/>
</dbReference>
<dbReference type="Pfam" id="PF00622">
    <property type="entry name" value="SPRY"/>
    <property type="match status" value="1"/>
</dbReference>
<dbReference type="PROSITE" id="PS50188">
    <property type="entry name" value="B302_SPRY"/>
    <property type="match status" value="1"/>
</dbReference>
<organism evidence="3 4">
    <name type="scientific">Bugula neritina</name>
    <name type="common">Brown bryozoan</name>
    <name type="synonym">Sertularia neritina</name>
    <dbReference type="NCBI Taxonomy" id="10212"/>
    <lineage>
        <taxon>Eukaryota</taxon>
        <taxon>Metazoa</taxon>
        <taxon>Spiralia</taxon>
        <taxon>Lophotrochozoa</taxon>
        <taxon>Bryozoa</taxon>
        <taxon>Gymnolaemata</taxon>
        <taxon>Cheilostomatida</taxon>
        <taxon>Flustrina</taxon>
        <taxon>Buguloidea</taxon>
        <taxon>Bugulidae</taxon>
        <taxon>Bugula</taxon>
    </lineage>
</organism>
<proteinExistence type="predicted"/>
<dbReference type="Gene3D" id="2.60.120.920">
    <property type="match status" value="1"/>
</dbReference>
<evidence type="ECO:0000313" key="3">
    <source>
        <dbReference type="EMBL" id="KAF6021755.1"/>
    </source>
</evidence>
<evidence type="ECO:0000313" key="4">
    <source>
        <dbReference type="Proteomes" id="UP000593567"/>
    </source>
</evidence>
<dbReference type="InterPro" id="IPR003877">
    <property type="entry name" value="SPRY_dom"/>
</dbReference>
<protein>
    <recommendedName>
        <fullName evidence="1">SPRY domain-containing protein 7</fullName>
    </recommendedName>
</protein>
<accession>A0A7J7J6V0</accession>
<dbReference type="EMBL" id="VXIV02002967">
    <property type="protein sequence ID" value="KAF6021755.1"/>
    <property type="molecule type" value="Genomic_DNA"/>
</dbReference>
<dbReference type="CDD" id="cd12880">
    <property type="entry name" value="SPRYD7"/>
    <property type="match status" value="1"/>
</dbReference>
<sequence length="203" mass="21975">MFYKMMSIFGCSGCFKRLFLGQSYNNTPVNLSNISPAVQIDASKIGIDIVVVKQGQRVCGSGGALACAPIAQDKAYFETKVQSSGKWCVGLATCNYNPQGELGQCGQSWALKDNGTVTHNGEEKHKTSISLDEGDVIGCTYDHVELVFYKNGSPLGIHVDGIKGTVYPAFYVDEGAILDTIFTGFYHAPPSGFHELMIEQDIL</sequence>
<dbReference type="InterPro" id="IPR035766">
    <property type="entry name" value="SPRYD7"/>
</dbReference>
<dbReference type="InterPro" id="IPR013320">
    <property type="entry name" value="ConA-like_dom_sf"/>
</dbReference>
<dbReference type="SUPFAM" id="SSF49899">
    <property type="entry name" value="Concanavalin A-like lectins/glucanases"/>
    <property type="match status" value="1"/>
</dbReference>
<dbReference type="InterPro" id="IPR001870">
    <property type="entry name" value="B30.2/SPRY"/>
</dbReference>
<feature type="domain" description="B30.2/SPRY" evidence="2">
    <location>
        <begin position="11"/>
        <end position="190"/>
    </location>
</feature>